<dbReference type="GO" id="GO:0005764">
    <property type="term" value="C:lysosome"/>
    <property type="evidence" value="ECO:0007669"/>
    <property type="project" value="TreeGrafter"/>
</dbReference>
<dbReference type="GO" id="GO:0006004">
    <property type="term" value="P:fucose metabolic process"/>
    <property type="evidence" value="ECO:0007669"/>
    <property type="project" value="InterPro"/>
</dbReference>
<reference evidence="10 11" key="1">
    <citation type="submission" date="2019-04" db="EMBL/GenBank/DDBJ databases">
        <authorList>
            <person name="Van Vliet M D."/>
        </authorList>
    </citation>
    <scope>NUCLEOTIDE SEQUENCE [LARGE SCALE GENOMIC DNA]</scope>
    <source>
        <strain evidence="10 11">F1</strain>
    </source>
</reference>
<dbReference type="GO" id="GO:0016139">
    <property type="term" value="P:glycoside catabolic process"/>
    <property type="evidence" value="ECO:0007669"/>
    <property type="project" value="TreeGrafter"/>
</dbReference>
<dbReference type="InterPro" id="IPR000933">
    <property type="entry name" value="Glyco_hydro_29"/>
</dbReference>
<keyword evidence="6" id="KW-0326">Glycosidase</keyword>
<evidence type="ECO:0000256" key="3">
    <source>
        <dbReference type="ARBA" id="ARBA00012662"/>
    </source>
</evidence>
<dbReference type="SUPFAM" id="SSF51445">
    <property type="entry name" value="(Trans)glycosidases"/>
    <property type="match status" value="1"/>
</dbReference>
<comment type="similarity">
    <text evidence="2">Belongs to the glycosyl hydrolase 29 family.</text>
</comment>
<evidence type="ECO:0000256" key="6">
    <source>
        <dbReference type="ARBA" id="ARBA00023295"/>
    </source>
</evidence>
<evidence type="ECO:0000256" key="4">
    <source>
        <dbReference type="ARBA" id="ARBA00022729"/>
    </source>
</evidence>
<dbReference type="Proteomes" id="UP000366872">
    <property type="component" value="Unassembled WGS sequence"/>
</dbReference>
<dbReference type="PIRSF" id="PIRSF001092">
    <property type="entry name" value="Alpha-L-fucosidase"/>
    <property type="match status" value="1"/>
</dbReference>
<dbReference type="InterPro" id="IPR031919">
    <property type="entry name" value="Fucosidase_C"/>
</dbReference>
<dbReference type="InterPro" id="IPR057739">
    <property type="entry name" value="Glyco_hydro_29_N"/>
</dbReference>
<evidence type="ECO:0000259" key="8">
    <source>
        <dbReference type="Pfam" id="PF01120"/>
    </source>
</evidence>
<protein>
    <recommendedName>
        <fullName evidence="3">alpha-L-fucosidase</fullName>
        <ecNumber evidence="3">3.2.1.51</ecNumber>
    </recommendedName>
</protein>
<keyword evidence="11" id="KW-1185">Reference proteome</keyword>
<keyword evidence="4 7" id="KW-0732">Signal</keyword>
<sequence>MKRWMLVVIGCGVLFPAFGKTYDANWDSLGNYEVPEWYQDAKFGIWPHWGVYSVPAFRGDHAAEWYGRWIHCVEKGETRLDKKGRVLSDYFEARGMKTKAFHEKTYGPVNEFGYHDVIPLWKAEKWDADAWAQLAVDSGAKFFCMMGMHHDGFALYDSDLTRWDSVEMGPKRDLVGEMRDASRKKGLKFGVSNHFAWNYEFFGYYHRNGFGKAQPELADFYSEGVVDEAYLERWWDRTTELVDKSDCDLYYFDWGWNKPEWRDGNYHAKFAAYLYNKGIETGKGTFGSPGMVLCSKRNDIPTHAGVRDLERRQMSDIQKDVWQTDTSISIYSWGYSTEDEYRSADQLIDSLIDTVSKNGVMMLNFGPKADGTVPPEYKQPLLDMGAWLKVCGEAIYSTRPYASFGEGPELKDQRAQHDHHTVYTGEHIRFTRNKENTVLYATALDWPGDRMLIKSLADVELSTIKSVRLLGVEGELKWKQTAQGLEINLPDQPTYGMAYPVRIEFEGVLP</sequence>
<name>A0A6C2U8T7_PONDE</name>
<dbReference type="InterPro" id="IPR017853">
    <property type="entry name" value="GH"/>
</dbReference>
<dbReference type="EMBL" id="CAAHFG010000003">
    <property type="protein sequence ID" value="VGO16375.1"/>
    <property type="molecule type" value="Genomic_DNA"/>
</dbReference>
<evidence type="ECO:0000259" key="9">
    <source>
        <dbReference type="Pfam" id="PF16757"/>
    </source>
</evidence>
<feature type="domain" description="Alpha-L-fucosidase C-terminal" evidence="9">
    <location>
        <begin position="426"/>
        <end position="492"/>
    </location>
</feature>
<dbReference type="GO" id="GO:0004560">
    <property type="term" value="F:alpha-L-fucosidase activity"/>
    <property type="evidence" value="ECO:0007669"/>
    <property type="project" value="InterPro"/>
</dbReference>
<evidence type="ECO:0000256" key="2">
    <source>
        <dbReference type="ARBA" id="ARBA00007951"/>
    </source>
</evidence>
<feature type="domain" description="Glycoside hydrolase family 29 N-terminal" evidence="8">
    <location>
        <begin position="20"/>
        <end position="393"/>
    </location>
</feature>
<evidence type="ECO:0000313" key="10">
    <source>
        <dbReference type="EMBL" id="VGO16375.1"/>
    </source>
</evidence>
<dbReference type="EC" id="3.2.1.51" evidence="3"/>
<dbReference type="InterPro" id="IPR013780">
    <property type="entry name" value="Glyco_hydro_b"/>
</dbReference>
<gene>
    <name evidence="10" type="ORF">PDESU_04966</name>
</gene>
<dbReference type="Pfam" id="PF01120">
    <property type="entry name" value="Alpha_L_fucos"/>
    <property type="match status" value="1"/>
</dbReference>
<keyword evidence="5" id="KW-0378">Hydrolase</keyword>
<dbReference type="Pfam" id="PF16757">
    <property type="entry name" value="Fucosidase_C"/>
    <property type="match status" value="1"/>
</dbReference>
<dbReference type="Gene3D" id="2.60.40.1180">
    <property type="entry name" value="Golgi alpha-mannosidase II"/>
    <property type="match status" value="1"/>
</dbReference>
<feature type="signal peptide" evidence="7">
    <location>
        <begin position="1"/>
        <end position="19"/>
    </location>
</feature>
<dbReference type="RefSeq" id="WP_136081897.1">
    <property type="nucleotide sequence ID" value="NZ_CAAHFG010000003.1"/>
</dbReference>
<feature type="chain" id="PRO_5025389364" description="alpha-L-fucosidase" evidence="7">
    <location>
        <begin position="20"/>
        <end position="510"/>
    </location>
</feature>
<proteinExistence type="inferred from homology"/>
<comment type="function">
    <text evidence="1">Alpha-L-fucosidase is responsible for hydrolyzing the alpha-1,6-linked fucose joined to the reducing-end N-acetylglucosamine of the carbohydrate moieties of glycoproteins.</text>
</comment>
<evidence type="ECO:0000256" key="7">
    <source>
        <dbReference type="SAM" id="SignalP"/>
    </source>
</evidence>
<dbReference type="Gene3D" id="3.20.20.80">
    <property type="entry name" value="Glycosidases"/>
    <property type="match status" value="1"/>
</dbReference>
<evidence type="ECO:0000256" key="1">
    <source>
        <dbReference type="ARBA" id="ARBA00004071"/>
    </source>
</evidence>
<dbReference type="SMART" id="SM00812">
    <property type="entry name" value="Alpha_L_fucos"/>
    <property type="match status" value="1"/>
</dbReference>
<dbReference type="InterPro" id="IPR016286">
    <property type="entry name" value="FUC_metazoa-typ"/>
</dbReference>
<dbReference type="PANTHER" id="PTHR10030">
    <property type="entry name" value="ALPHA-L-FUCOSIDASE"/>
    <property type="match status" value="1"/>
</dbReference>
<evidence type="ECO:0000313" key="11">
    <source>
        <dbReference type="Proteomes" id="UP000366872"/>
    </source>
</evidence>
<accession>A0A6C2U8T7</accession>
<dbReference type="AlphaFoldDB" id="A0A6C2U8T7"/>
<organism evidence="10 11">
    <name type="scientific">Pontiella desulfatans</name>
    <dbReference type="NCBI Taxonomy" id="2750659"/>
    <lineage>
        <taxon>Bacteria</taxon>
        <taxon>Pseudomonadati</taxon>
        <taxon>Kiritimatiellota</taxon>
        <taxon>Kiritimatiellia</taxon>
        <taxon>Kiritimatiellales</taxon>
        <taxon>Pontiellaceae</taxon>
        <taxon>Pontiella</taxon>
    </lineage>
</organism>
<dbReference type="PANTHER" id="PTHR10030:SF37">
    <property type="entry name" value="ALPHA-L-FUCOSIDASE-RELATED"/>
    <property type="match status" value="1"/>
</dbReference>
<evidence type="ECO:0000256" key="5">
    <source>
        <dbReference type="ARBA" id="ARBA00022801"/>
    </source>
</evidence>
<dbReference type="PRINTS" id="PR00741">
    <property type="entry name" value="GLHYDRLASE29"/>
</dbReference>